<reference evidence="3" key="1">
    <citation type="submission" date="2018-05" db="EMBL/GenBank/DDBJ databases">
        <authorList>
            <person name="Lanie J.A."/>
            <person name="Ng W.-L."/>
            <person name="Kazmierczak K.M."/>
            <person name="Andrzejewski T.M."/>
            <person name="Davidsen T.M."/>
            <person name="Wayne K.J."/>
            <person name="Tettelin H."/>
            <person name="Glass J.I."/>
            <person name="Rusch D."/>
            <person name="Podicherti R."/>
            <person name="Tsui H.-C.T."/>
            <person name="Winkler M.E."/>
        </authorList>
    </citation>
    <scope>NUCLEOTIDE SEQUENCE</scope>
</reference>
<dbReference type="InterPro" id="IPR036291">
    <property type="entry name" value="NAD(P)-bd_dom_sf"/>
</dbReference>
<dbReference type="Pfam" id="PF13460">
    <property type="entry name" value="NAD_binding_10"/>
    <property type="match status" value="1"/>
</dbReference>
<feature type="domain" description="NAD(P)-binding" evidence="2">
    <location>
        <begin position="20"/>
        <end position="172"/>
    </location>
</feature>
<keyword evidence="1" id="KW-0472">Membrane</keyword>
<dbReference type="SUPFAM" id="SSF51735">
    <property type="entry name" value="NAD(P)-binding Rossmann-fold domains"/>
    <property type="match status" value="1"/>
</dbReference>
<sequence length="320" mass="35959">MQNRQNNIWNNSGMKIAVLGATGFIGSYILDSLIEKGFGPSVLVREGSEDKLSQSEKCRIVTGDIQDEQAIHETINGTDCIIFNIGIIRQFPHQRITFDELHLQSAKRTIDIALQLNIKRFILMSANGVAPHGTEYQKTKYLAEKYLKKTDLDWTIFRPSLVFGPPRGKVEFCTQLRDDLINLPLPAPLFYTGLSPLRAGQFKISPIHVKNVAEFFTRSISDSSTFGECYHLGGSDDFSWKELISIIAKASGKTKLKMPAPAFIIKTLASLLDGFSWFPITRDQLNMLLKGNTCDSKEAFKKFGIKPIPFTQSNLTYLKE</sequence>
<evidence type="ECO:0000259" key="2">
    <source>
        <dbReference type="Pfam" id="PF13460"/>
    </source>
</evidence>
<evidence type="ECO:0000313" key="3">
    <source>
        <dbReference type="EMBL" id="SVA61342.1"/>
    </source>
</evidence>
<dbReference type="GO" id="GO:0044877">
    <property type="term" value="F:protein-containing complex binding"/>
    <property type="evidence" value="ECO:0007669"/>
    <property type="project" value="TreeGrafter"/>
</dbReference>
<evidence type="ECO:0000256" key="1">
    <source>
        <dbReference type="SAM" id="Phobius"/>
    </source>
</evidence>
<keyword evidence="1" id="KW-0812">Transmembrane</keyword>
<name>A0A381X9W7_9ZZZZ</name>
<dbReference type="InterPro" id="IPR016040">
    <property type="entry name" value="NAD(P)-bd_dom"/>
</dbReference>
<feature type="transmembrane region" description="Helical" evidence="1">
    <location>
        <begin position="12"/>
        <end position="30"/>
    </location>
</feature>
<dbReference type="EMBL" id="UINC01014372">
    <property type="protein sequence ID" value="SVA61342.1"/>
    <property type="molecule type" value="Genomic_DNA"/>
</dbReference>
<dbReference type="InterPro" id="IPR051207">
    <property type="entry name" value="ComplexI_NDUFA9_subunit"/>
</dbReference>
<dbReference type="PANTHER" id="PTHR12126">
    <property type="entry name" value="NADH-UBIQUINONE OXIDOREDUCTASE 39 KDA SUBUNIT-RELATED"/>
    <property type="match status" value="1"/>
</dbReference>
<gene>
    <name evidence="3" type="ORF">METZ01_LOCUS114196</name>
</gene>
<dbReference type="Gene3D" id="3.40.50.720">
    <property type="entry name" value="NAD(P)-binding Rossmann-like Domain"/>
    <property type="match status" value="1"/>
</dbReference>
<dbReference type="AlphaFoldDB" id="A0A381X9W7"/>
<dbReference type="PANTHER" id="PTHR12126:SF11">
    <property type="entry name" value="NADH DEHYDROGENASE [UBIQUINONE] 1 ALPHA SUBCOMPLEX SUBUNIT 9, MITOCHONDRIAL"/>
    <property type="match status" value="1"/>
</dbReference>
<protein>
    <recommendedName>
        <fullName evidence="2">NAD(P)-binding domain-containing protein</fullName>
    </recommendedName>
</protein>
<proteinExistence type="predicted"/>
<accession>A0A381X9W7</accession>
<organism evidence="3">
    <name type="scientific">marine metagenome</name>
    <dbReference type="NCBI Taxonomy" id="408172"/>
    <lineage>
        <taxon>unclassified sequences</taxon>
        <taxon>metagenomes</taxon>
        <taxon>ecological metagenomes</taxon>
    </lineage>
</organism>
<keyword evidence="1" id="KW-1133">Transmembrane helix</keyword>